<organism evidence="1 2">
    <name type="scientific">Phyllotreta striolata</name>
    <name type="common">Striped flea beetle</name>
    <name type="synonym">Crioceris striolata</name>
    <dbReference type="NCBI Taxonomy" id="444603"/>
    <lineage>
        <taxon>Eukaryota</taxon>
        <taxon>Metazoa</taxon>
        <taxon>Ecdysozoa</taxon>
        <taxon>Arthropoda</taxon>
        <taxon>Hexapoda</taxon>
        <taxon>Insecta</taxon>
        <taxon>Pterygota</taxon>
        <taxon>Neoptera</taxon>
        <taxon>Endopterygota</taxon>
        <taxon>Coleoptera</taxon>
        <taxon>Polyphaga</taxon>
        <taxon>Cucujiformia</taxon>
        <taxon>Chrysomeloidea</taxon>
        <taxon>Chrysomelidae</taxon>
        <taxon>Galerucinae</taxon>
        <taxon>Alticini</taxon>
        <taxon>Phyllotreta</taxon>
    </lineage>
</organism>
<dbReference type="AlphaFoldDB" id="A0A9N9TH59"/>
<dbReference type="EMBL" id="OU900108">
    <property type="protein sequence ID" value="CAG9858034.1"/>
    <property type="molecule type" value="Genomic_DNA"/>
</dbReference>
<proteinExistence type="predicted"/>
<accession>A0A9N9TH59</accession>
<sequence>MRFNTPDRKCNKMAAGTKDNMADQVAGKWVQKDKAADKEQRMEVVSVNMASV</sequence>
<gene>
    <name evidence="1" type="ORF">PHYEVI_LOCUS4427</name>
</gene>
<evidence type="ECO:0000313" key="1">
    <source>
        <dbReference type="EMBL" id="CAG9858034.1"/>
    </source>
</evidence>
<evidence type="ECO:0000313" key="2">
    <source>
        <dbReference type="Proteomes" id="UP001153712"/>
    </source>
</evidence>
<protein>
    <submittedName>
        <fullName evidence="1">Uncharacterized protein</fullName>
    </submittedName>
</protein>
<reference evidence="1" key="1">
    <citation type="submission" date="2022-01" db="EMBL/GenBank/DDBJ databases">
        <authorList>
            <person name="King R."/>
        </authorList>
    </citation>
    <scope>NUCLEOTIDE SEQUENCE</scope>
</reference>
<dbReference type="Proteomes" id="UP001153712">
    <property type="component" value="Chromosome 15"/>
</dbReference>
<name>A0A9N9TH59_PHYSR</name>
<keyword evidence="2" id="KW-1185">Reference proteome</keyword>